<feature type="compositionally biased region" description="Basic residues" evidence="10">
    <location>
        <begin position="135"/>
        <end position="144"/>
    </location>
</feature>
<dbReference type="AlphaFoldDB" id="A0AAJ7XHJ0"/>
<evidence type="ECO:0000256" key="5">
    <source>
        <dbReference type="ARBA" id="ARBA00023054"/>
    </source>
</evidence>
<evidence type="ECO:0000256" key="3">
    <source>
        <dbReference type="ARBA" id="ARBA00022787"/>
    </source>
</evidence>
<dbReference type="GO" id="GO:0005777">
    <property type="term" value="C:peroxisome"/>
    <property type="evidence" value="ECO:0007669"/>
    <property type="project" value="UniProtKB-SubCell"/>
</dbReference>
<dbReference type="PANTHER" id="PTHR16501">
    <property type="entry name" value="TRANSPORT AND GOLGI ORGANIZATION PROTEIN 11"/>
    <property type="match status" value="1"/>
</dbReference>
<dbReference type="Pfam" id="PF05644">
    <property type="entry name" value="Miff"/>
    <property type="match status" value="2"/>
</dbReference>
<dbReference type="KEGG" id="pmrn:116956731"/>
<dbReference type="GO" id="GO:0005741">
    <property type="term" value="C:mitochondrial outer membrane"/>
    <property type="evidence" value="ECO:0007669"/>
    <property type="project" value="UniProtKB-SubCell"/>
</dbReference>
<organism evidence="12 13">
    <name type="scientific">Petromyzon marinus</name>
    <name type="common">Sea lamprey</name>
    <dbReference type="NCBI Taxonomy" id="7757"/>
    <lineage>
        <taxon>Eukaryota</taxon>
        <taxon>Metazoa</taxon>
        <taxon>Chordata</taxon>
        <taxon>Craniata</taxon>
        <taxon>Vertebrata</taxon>
        <taxon>Cyclostomata</taxon>
        <taxon>Hyperoartia</taxon>
        <taxon>Petromyzontiformes</taxon>
        <taxon>Petromyzontidae</taxon>
        <taxon>Petromyzon</taxon>
    </lineage>
</organism>
<protein>
    <recommendedName>
        <fullName evidence="9">Mitochondrial fission factor</fullName>
    </recommendedName>
</protein>
<comment type="similarity">
    <text evidence="1 9">Belongs to the Tango11 family.</text>
</comment>
<keyword evidence="7 9" id="KW-0472">Membrane</keyword>
<keyword evidence="5" id="KW-0175">Coiled coil</keyword>
<sequence length="287" mass="28527">MSAADTAAINGGEALVDVGGAADLGEGVATLKGGGAITKDGGAVLGMGEAMLKEGGAMLREGGAALGMGVAALGEGGAALGEGGAALGEGGAALGEGGAALGEGGAALGEGGAALGEGGASDAPWGLAEGETAHHQHHHHHHYQYHGDNHGGPRGAGGAAWGGQGRFYGVGGEPTDGGGAPWAPSYELGFAEAMNQRMRVPARLHVIAGGAEVDGDPAGLPGALAMRVPDRIVMACELFLPGWPVSKLNRRLQRVETEAAERAQRDLLLYGTTLALALINTWLWMRR</sequence>
<evidence type="ECO:0000256" key="4">
    <source>
        <dbReference type="ARBA" id="ARBA00022989"/>
    </source>
</evidence>
<evidence type="ECO:0000259" key="11">
    <source>
        <dbReference type="Pfam" id="PF05644"/>
    </source>
</evidence>
<keyword evidence="6 9" id="KW-0496">Mitochondrion</keyword>
<evidence type="ECO:0000256" key="10">
    <source>
        <dbReference type="SAM" id="MobiDB-lite"/>
    </source>
</evidence>
<evidence type="ECO:0000256" key="9">
    <source>
        <dbReference type="RuleBase" id="RU368040"/>
    </source>
</evidence>
<feature type="transmembrane region" description="Helical" evidence="9">
    <location>
        <begin position="267"/>
        <end position="285"/>
    </location>
</feature>
<dbReference type="PANTHER" id="PTHR16501:SF6">
    <property type="entry name" value="TRANSPORT AND GOLGI ORGANIZATION PROTEIN 11"/>
    <property type="match status" value="1"/>
</dbReference>
<dbReference type="RefSeq" id="XP_032834397.1">
    <property type="nucleotide sequence ID" value="XM_032978506.1"/>
</dbReference>
<keyword evidence="3 9" id="KW-1000">Mitochondrion outer membrane</keyword>
<evidence type="ECO:0000256" key="6">
    <source>
        <dbReference type="ARBA" id="ARBA00023128"/>
    </source>
</evidence>
<keyword evidence="8 9" id="KW-0576">Peroxisome</keyword>
<reference evidence="13" key="1">
    <citation type="submission" date="2025-08" db="UniProtKB">
        <authorList>
            <consortium name="RefSeq"/>
        </authorList>
    </citation>
    <scope>IDENTIFICATION</scope>
    <source>
        <tissue evidence="13">Sperm</tissue>
    </source>
</reference>
<keyword evidence="12" id="KW-1185">Reference proteome</keyword>
<feature type="region of interest" description="Disordered" evidence="10">
    <location>
        <begin position="112"/>
        <end position="158"/>
    </location>
</feature>
<comment type="subcellular location">
    <subcellularLocation>
        <location evidence="9">Mitochondrion outer membrane</location>
        <topology evidence="9">Single-pass type IV membrane protein</topology>
    </subcellularLocation>
    <subcellularLocation>
        <location evidence="9">Peroxisome</location>
    </subcellularLocation>
</comment>
<comment type="function">
    <text evidence="9">Plays a role in mitochondrial and peroxisomal fission. Promotes the recruitment and association of the fission mediator dynamin-related protein 1 (DNM1L) to the mitochondrial surface.</text>
</comment>
<proteinExistence type="inferred from homology"/>
<dbReference type="GO" id="GO:0000266">
    <property type="term" value="P:mitochondrial fission"/>
    <property type="evidence" value="ECO:0007669"/>
    <property type="project" value="UniProtKB-UniRule"/>
</dbReference>
<keyword evidence="4 9" id="KW-1133">Transmembrane helix</keyword>
<dbReference type="InterPro" id="IPR008518">
    <property type="entry name" value="Mff/Tango-11"/>
</dbReference>
<keyword evidence="2 9" id="KW-0812">Transmembrane</keyword>
<dbReference type="Proteomes" id="UP001318040">
    <property type="component" value="Chromosome 67"/>
</dbReference>
<dbReference type="GO" id="GO:0090141">
    <property type="term" value="P:positive regulation of mitochondrial fission"/>
    <property type="evidence" value="ECO:0007669"/>
    <property type="project" value="UniProtKB-UniRule"/>
</dbReference>
<evidence type="ECO:0000256" key="8">
    <source>
        <dbReference type="ARBA" id="ARBA00023140"/>
    </source>
</evidence>
<dbReference type="GO" id="GO:0006626">
    <property type="term" value="P:protein targeting to mitochondrion"/>
    <property type="evidence" value="ECO:0007669"/>
    <property type="project" value="TreeGrafter"/>
</dbReference>
<evidence type="ECO:0000256" key="7">
    <source>
        <dbReference type="ARBA" id="ARBA00023136"/>
    </source>
</evidence>
<feature type="domain" description="Mff-like" evidence="11">
    <location>
        <begin position="186"/>
        <end position="236"/>
    </location>
</feature>
<evidence type="ECO:0000256" key="1">
    <source>
        <dbReference type="ARBA" id="ARBA00009806"/>
    </source>
</evidence>
<dbReference type="InterPro" id="IPR039433">
    <property type="entry name" value="Mff-like_dom"/>
</dbReference>
<accession>A0AAJ7XHJ0</accession>
<name>A0AAJ7XHJ0_PETMA</name>
<evidence type="ECO:0000256" key="2">
    <source>
        <dbReference type="ARBA" id="ARBA00022692"/>
    </source>
</evidence>
<evidence type="ECO:0000313" key="13">
    <source>
        <dbReference type="RefSeq" id="XP_032834397.1"/>
    </source>
</evidence>
<feature type="domain" description="Mff-like" evidence="11">
    <location>
        <begin position="245"/>
        <end position="287"/>
    </location>
</feature>
<gene>
    <name evidence="13" type="primary">LOC116956731</name>
</gene>
<evidence type="ECO:0000313" key="12">
    <source>
        <dbReference type="Proteomes" id="UP001318040"/>
    </source>
</evidence>
<dbReference type="GO" id="GO:0090314">
    <property type="term" value="P:positive regulation of protein targeting to membrane"/>
    <property type="evidence" value="ECO:0007669"/>
    <property type="project" value="UniProtKB-UniRule"/>
</dbReference>